<organism evidence="7 8">
    <name type="scientific">Tegillarca granosa</name>
    <name type="common">Malaysian cockle</name>
    <name type="synonym">Anadara granosa</name>
    <dbReference type="NCBI Taxonomy" id="220873"/>
    <lineage>
        <taxon>Eukaryota</taxon>
        <taxon>Metazoa</taxon>
        <taxon>Spiralia</taxon>
        <taxon>Lophotrochozoa</taxon>
        <taxon>Mollusca</taxon>
        <taxon>Bivalvia</taxon>
        <taxon>Autobranchia</taxon>
        <taxon>Pteriomorphia</taxon>
        <taxon>Arcoida</taxon>
        <taxon>Arcoidea</taxon>
        <taxon>Arcidae</taxon>
        <taxon>Tegillarca</taxon>
    </lineage>
</organism>
<dbReference type="Gene3D" id="3.40.50.10380">
    <property type="entry name" value="Malic enzyme, N-terminal domain"/>
    <property type="match status" value="1"/>
</dbReference>
<dbReference type="PIRSF" id="PIRSF000106">
    <property type="entry name" value="ME"/>
    <property type="match status" value="1"/>
</dbReference>
<evidence type="ECO:0000256" key="2">
    <source>
        <dbReference type="ARBA" id="ARBA00008785"/>
    </source>
</evidence>
<dbReference type="SMART" id="SM00919">
    <property type="entry name" value="Malic_M"/>
    <property type="match status" value="1"/>
</dbReference>
<accession>A0ABQ9FI07</accession>
<evidence type="ECO:0000313" key="8">
    <source>
        <dbReference type="Proteomes" id="UP001217089"/>
    </source>
</evidence>
<dbReference type="Gene3D" id="3.40.50.720">
    <property type="entry name" value="NAD(P)-binding Rossmann-like Domain"/>
    <property type="match status" value="3"/>
</dbReference>
<dbReference type="InterPro" id="IPR046346">
    <property type="entry name" value="Aminoacid_DH-like_N_sf"/>
</dbReference>
<protein>
    <recommendedName>
        <fullName evidence="4">Malic enzyme</fullName>
    </recommendedName>
</protein>
<name>A0ABQ9FI07_TEGGR</name>
<evidence type="ECO:0000256" key="1">
    <source>
        <dbReference type="ARBA" id="ARBA00001936"/>
    </source>
</evidence>
<comment type="similarity">
    <text evidence="2 4">Belongs to the malic enzymes family.</text>
</comment>
<feature type="domain" description="Malic enzyme NAD-binding" evidence="5">
    <location>
        <begin position="311"/>
        <end position="469"/>
    </location>
</feature>
<dbReference type="Pfam" id="PF03949">
    <property type="entry name" value="Malic_M"/>
    <property type="match status" value="2"/>
</dbReference>
<comment type="caution">
    <text evidence="7">The sequence shown here is derived from an EMBL/GenBank/DDBJ whole genome shotgun (WGS) entry which is preliminary data.</text>
</comment>
<dbReference type="InterPro" id="IPR012301">
    <property type="entry name" value="Malic_N_dom"/>
</dbReference>
<reference evidence="7 8" key="1">
    <citation type="submission" date="2022-12" db="EMBL/GenBank/DDBJ databases">
        <title>Chromosome-level genome of Tegillarca granosa.</title>
        <authorList>
            <person name="Kim J."/>
        </authorList>
    </citation>
    <scope>NUCLEOTIDE SEQUENCE [LARGE SCALE GENOMIC DNA]</scope>
    <source>
        <strain evidence="7">Teg-2019</strain>
        <tissue evidence="7">Adductor muscle</tissue>
    </source>
</reference>
<comment type="cofactor">
    <cofactor evidence="1">
        <name>Mn(2+)</name>
        <dbReference type="ChEBI" id="CHEBI:29035"/>
    </cofactor>
</comment>
<evidence type="ECO:0000313" key="7">
    <source>
        <dbReference type="EMBL" id="KAJ8315806.1"/>
    </source>
</evidence>
<keyword evidence="4" id="KW-0560">Oxidoreductase</keyword>
<dbReference type="PANTHER" id="PTHR23406:SF90">
    <property type="entry name" value="MALIC ENZYME-RELATED"/>
    <property type="match status" value="1"/>
</dbReference>
<dbReference type="SUPFAM" id="SSF51735">
    <property type="entry name" value="NAD(P)-binding Rossmann-fold domains"/>
    <property type="match status" value="1"/>
</dbReference>
<dbReference type="PRINTS" id="PR00072">
    <property type="entry name" value="MALOXRDTASE"/>
</dbReference>
<gene>
    <name evidence="7" type="ORF">KUTeg_007956</name>
</gene>
<dbReference type="InterPro" id="IPR036291">
    <property type="entry name" value="NAD(P)-bd_dom_sf"/>
</dbReference>
<dbReference type="Proteomes" id="UP001217089">
    <property type="component" value="Unassembled WGS sequence"/>
</dbReference>
<keyword evidence="3 4" id="KW-0479">Metal-binding</keyword>
<dbReference type="PANTHER" id="PTHR23406">
    <property type="entry name" value="MALIC ENZYME-RELATED"/>
    <property type="match status" value="1"/>
</dbReference>
<keyword evidence="8" id="KW-1185">Reference proteome</keyword>
<evidence type="ECO:0000256" key="3">
    <source>
        <dbReference type="ARBA" id="ARBA00022723"/>
    </source>
</evidence>
<dbReference type="InterPro" id="IPR037062">
    <property type="entry name" value="Malic_N_dom_sf"/>
</dbReference>
<sequence length="511" mass="57605">MAASLCPIITRRMSPIVLQTRYAQPVSAFHKGRPLLKPKSNNSEKKELINHNRIRGIDILRDPKLNKGQAFTVRERQLMGIHGLLPSCVINQDQQLGRVMTNFKKRPTDIDKYIFLMALKDRNERLFYRCLTEHTEEMMPIVYTPTVGQACQDYGVLYRKPRGLFVSFNDKGHLYEMICNWPETNVKAVVVTDGERILGLGDLGAYGMGIPVGKLALYTALGGISPDYCLPVMLDVGTNNKKLQEDPLYIGHRHPRITGPEYDEFIDEFMEAITKRYGQGTLIQFEDFGNQNAFRFLEKYRNKFCMFNDDVQGTAAVAAAGVFASLRITNKPLKDNIFLFQGAGENRPKGGITGHKVEFTKDHAPVDTLGEAVKIVKPTAIIGAAAVPGAFTEEILRDMAKFNERPVVFALSNPTSMSECTAEQAYNFTETLAGLVTDEHLSHGRVYPPLSDIREVSVKIASAIAEHVYKRNMASTYPEPENKEEFIRGHVYNTDYESFIPETWDWPDTPH</sequence>
<dbReference type="PROSITE" id="PS00331">
    <property type="entry name" value="MALIC_ENZYMES"/>
    <property type="match status" value="1"/>
</dbReference>
<evidence type="ECO:0000259" key="6">
    <source>
        <dbReference type="SMART" id="SM01274"/>
    </source>
</evidence>
<dbReference type="InterPro" id="IPR015884">
    <property type="entry name" value="Malic_enzyme_CS"/>
</dbReference>
<evidence type="ECO:0000259" key="5">
    <source>
        <dbReference type="SMART" id="SM00919"/>
    </source>
</evidence>
<dbReference type="EMBL" id="JARBDR010000337">
    <property type="protein sequence ID" value="KAJ8315806.1"/>
    <property type="molecule type" value="Genomic_DNA"/>
</dbReference>
<dbReference type="SMART" id="SM01274">
    <property type="entry name" value="malic"/>
    <property type="match status" value="1"/>
</dbReference>
<feature type="domain" description="Malic enzyme N-terminal" evidence="6">
    <location>
        <begin position="120"/>
        <end position="301"/>
    </location>
</feature>
<proteinExistence type="inferred from homology"/>
<dbReference type="InterPro" id="IPR001891">
    <property type="entry name" value="Malic_OxRdtase"/>
</dbReference>
<dbReference type="NCBIfam" id="NF010052">
    <property type="entry name" value="PRK13529.1"/>
    <property type="match status" value="1"/>
</dbReference>
<dbReference type="InterPro" id="IPR012302">
    <property type="entry name" value="Malic_NAD-bd"/>
</dbReference>
<dbReference type="SUPFAM" id="SSF53223">
    <property type="entry name" value="Aminoacid dehydrogenase-like, N-terminal domain"/>
    <property type="match status" value="1"/>
</dbReference>
<evidence type="ECO:0000256" key="4">
    <source>
        <dbReference type="RuleBase" id="RU003426"/>
    </source>
</evidence>
<dbReference type="Pfam" id="PF00390">
    <property type="entry name" value="malic"/>
    <property type="match status" value="1"/>
</dbReference>